<dbReference type="Pfam" id="PF00583">
    <property type="entry name" value="Acetyltransf_1"/>
    <property type="match status" value="1"/>
</dbReference>
<dbReference type="InterPro" id="IPR016181">
    <property type="entry name" value="Acyl_CoA_acyltransferase"/>
</dbReference>
<dbReference type="Gene3D" id="3.40.50.620">
    <property type="entry name" value="HUPs"/>
    <property type="match status" value="1"/>
</dbReference>
<dbReference type="PIRSF" id="PIRSF005751">
    <property type="entry name" value="Acet_citr_lig"/>
    <property type="match status" value="1"/>
</dbReference>
<keyword evidence="5" id="KW-0456">Lyase</keyword>
<name>A0A495RK62_9GAMM</name>
<dbReference type="GO" id="GO:0016747">
    <property type="term" value="F:acyltransferase activity, transferring groups other than amino-acyl groups"/>
    <property type="evidence" value="ECO:0007669"/>
    <property type="project" value="InterPro"/>
</dbReference>
<reference evidence="5 6" key="1">
    <citation type="submission" date="2018-10" db="EMBL/GenBank/DDBJ databases">
        <title>Genomic Encyclopedia of Type Strains, Phase IV (KMG-IV): sequencing the most valuable type-strain genomes for metagenomic binning, comparative biology and taxonomic classification.</title>
        <authorList>
            <person name="Goeker M."/>
        </authorList>
    </citation>
    <scope>NUCLEOTIDE SEQUENCE [LARGE SCALE GENOMIC DNA]</scope>
    <source>
        <strain evidence="5 6">DSM 22228</strain>
    </source>
</reference>
<comment type="catalytic activity">
    <reaction evidence="3">
        <text>holo-[citrate lyase ACP] + acetate + ATP = acetyl-[citrate lyase ACP] + AMP + diphosphate</text>
        <dbReference type="Rhea" id="RHEA:23788"/>
        <dbReference type="Rhea" id="RHEA-COMP:10158"/>
        <dbReference type="Rhea" id="RHEA-COMP:13710"/>
        <dbReference type="ChEBI" id="CHEBI:30089"/>
        <dbReference type="ChEBI" id="CHEBI:30616"/>
        <dbReference type="ChEBI" id="CHEBI:33019"/>
        <dbReference type="ChEBI" id="CHEBI:82683"/>
        <dbReference type="ChEBI" id="CHEBI:137976"/>
        <dbReference type="ChEBI" id="CHEBI:456215"/>
        <dbReference type="EC" id="6.2.1.22"/>
    </reaction>
</comment>
<sequence length="344" mass="38929">MQDKSISFKTVSLQKDESVLNAIKHLLALVDLSLDNHVNDFVVGYVEQQIVACAGLDHNIIKCVAVHPDYQGSQLTLKLINTVIDLADEKNQHHLFLYTKPDNVPFFKSCGFYPLVKIDETVTLMENTPVGINHYCQKLAQHKKVGTCGAIVMNANPFTRGHLYLVELAAKTVDWLYIFVVEEDASLFPTAIRHQLVKQGVSHLGNVSVFLGSEYMVSKATFPSYFLKDQTLIEQTYMAIDLLLFREYIAPALTISVRFVGTEPRSELTNAYNQAMPYWLEQKALSTAPIIKVIEIPRVTASNDVISASRVRALLAQKRYQEVYDLVPKSTWSYLQQHYVIEDK</sequence>
<dbReference type="SUPFAM" id="SSF52374">
    <property type="entry name" value="Nucleotidylyl transferase"/>
    <property type="match status" value="1"/>
</dbReference>
<dbReference type="GO" id="GO:0008771">
    <property type="term" value="F:[citrate (pro-3S)-lyase] ligase activity"/>
    <property type="evidence" value="ECO:0007669"/>
    <property type="project" value="UniProtKB-EC"/>
</dbReference>
<dbReference type="PANTHER" id="PTHR40599:SF1">
    <property type="entry name" value="[CITRATE [PRO-3S]-LYASE] LIGASE"/>
    <property type="match status" value="1"/>
</dbReference>
<keyword evidence="3 5" id="KW-0436">Ligase</keyword>
<evidence type="ECO:0000259" key="4">
    <source>
        <dbReference type="PROSITE" id="PS51186"/>
    </source>
</evidence>
<feature type="domain" description="N-acetyltransferase" evidence="4">
    <location>
        <begin position="1"/>
        <end position="130"/>
    </location>
</feature>
<comment type="caution">
    <text evidence="5">The sequence shown here is derived from an EMBL/GenBank/DDBJ whole genome shotgun (WGS) entry which is preliminary data.</text>
</comment>
<keyword evidence="2 3" id="KW-0067">ATP-binding</keyword>
<evidence type="ECO:0000256" key="2">
    <source>
        <dbReference type="ARBA" id="ARBA00022840"/>
    </source>
</evidence>
<dbReference type="SUPFAM" id="SSF55729">
    <property type="entry name" value="Acyl-CoA N-acyltransferases (Nat)"/>
    <property type="match status" value="1"/>
</dbReference>
<dbReference type="NCBIfam" id="TIGR00124">
    <property type="entry name" value="cit_ly_ligase"/>
    <property type="match status" value="1"/>
</dbReference>
<dbReference type="InterPro" id="IPR000182">
    <property type="entry name" value="GNAT_dom"/>
</dbReference>
<comment type="function">
    <text evidence="3">Acetylation of prosthetic group (2-(5''-phosphoribosyl)-3'-dephosphocoenzyme-A) of the gamma subunit of citrate lyase.</text>
</comment>
<gene>
    <name evidence="5" type="ORF">DES39_0962</name>
</gene>
<dbReference type="EMBL" id="RBWY01000001">
    <property type="protein sequence ID" value="RKS87721.1"/>
    <property type="molecule type" value="Genomic_DNA"/>
</dbReference>
<dbReference type="GO" id="GO:0005524">
    <property type="term" value="F:ATP binding"/>
    <property type="evidence" value="ECO:0007669"/>
    <property type="project" value="UniProtKB-UniRule"/>
</dbReference>
<keyword evidence="1 3" id="KW-0547">Nucleotide-binding</keyword>
<accession>A0A495RK62</accession>
<dbReference type="RefSeq" id="WP_121144599.1">
    <property type="nucleotide sequence ID" value="NZ_RBWY01000001.1"/>
</dbReference>
<dbReference type="PANTHER" id="PTHR40599">
    <property type="entry name" value="[CITRATE [PRO-3S]-LYASE] LIGASE"/>
    <property type="match status" value="1"/>
</dbReference>
<dbReference type="EC" id="6.2.1.22" evidence="3"/>
<keyword evidence="6" id="KW-1185">Reference proteome</keyword>
<evidence type="ECO:0000313" key="5">
    <source>
        <dbReference type="EMBL" id="RKS87721.1"/>
    </source>
</evidence>
<dbReference type="Pfam" id="PF08218">
    <property type="entry name" value="Citrate_ly_lig"/>
    <property type="match status" value="1"/>
</dbReference>
<evidence type="ECO:0000313" key="6">
    <source>
        <dbReference type="Proteomes" id="UP000278542"/>
    </source>
</evidence>
<dbReference type="AlphaFoldDB" id="A0A495RK62"/>
<dbReference type="OrthoDB" id="9779753at2"/>
<dbReference type="GO" id="GO:0016829">
    <property type="term" value="F:lyase activity"/>
    <property type="evidence" value="ECO:0007669"/>
    <property type="project" value="UniProtKB-KW"/>
</dbReference>
<dbReference type="SMART" id="SM00764">
    <property type="entry name" value="Citrate_ly_lig"/>
    <property type="match status" value="1"/>
</dbReference>
<dbReference type="InterPro" id="IPR014729">
    <property type="entry name" value="Rossmann-like_a/b/a_fold"/>
</dbReference>
<evidence type="ECO:0000256" key="1">
    <source>
        <dbReference type="ARBA" id="ARBA00022741"/>
    </source>
</evidence>
<dbReference type="Gene3D" id="3.40.630.30">
    <property type="match status" value="1"/>
</dbReference>
<organism evidence="5 6">
    <name type="scientific">Orbus hercynius</name>
    <dbReference type="NCBI Taxonomy" id="593135"/>
    <lineage>
        <taxon>Bacteria</taxon>
        <taxon>Pseudomonadati</taxon>
        <taxon>Pseudomonadota</taxon>
        <taxon>Gammaproteobacteria</taxon>
        <taxon>Orbales</taxon>
        <taxon>Orbaceae</taxon>
        <taxon>Orbus</taxon>
    </lineage>
</organism>
<evidence type="ECO:0000256" key="3">
    <source>
        <dbReference type="PIRNR" id="PIRNR005751"/>
    </source>
</evidence>
<dbReference type="Proteomes" id="UP000278542">
    <property type="component" value="Unassembled WGS sequence"/>
</dbReference>
<proteinExistence type="predicted"/>
<dbReference type="InterPro" id="IPR013166">
    <property type="entry name" value="Citrate_lyase_ligase_C"/>
</dbReference>
<dbReference type="PROSITE" id="PS51186">
    <property type="entry name" value="GNAT"/>
    <property type="match status" value="1"/>
</dbReference>
<dbReference type="InterPro" id="IPR004821">
    <property type="entry name" value="Cyt_trans-like"/>
</dbReference>
<protein>
    <recommendedName>
        <fullName evidence="3">[Citrate [pro-3S]-lyase] ligase</fullName>
        <ecNumber evidence="3">6.2.1.22</ecNumber>
    </recommendedName>
</protein>
<dbReference type="InterPro" id="IPR005216">
    <property type="entry name" value="Citrate_lyase_ligase"/>
</dbReference>
<dbReference type="NCBIfam" id="TIGR00125">
    <property type="entry name" value="cyt_tran_rel"/>
    <property type="match status" value="1"/>
</dbReference>